<dbReference type="Pfam" id="PF03061">
    <property type="entry name" value="4HBT"/>
    <property type="match status" value="1"/>
</dbReference>
<dbReference type="EC" id="3.1.2.-" evidence="4"/>
<evidence type="ECO:0000259" key="3">
    <source>
        <dbReference type="Pfam" id="PF03061"/>
    </source>
</evidence>
<reference evidence="5" key="1">
    <citation type="journal article" date="2019" name="Int. J. Syst. Evol. Microbiol.">
        <title>The Global Catalogue of Microorganisms (GCM) 10K type strain sequencing project: providing services to taxonomists for standard genome sequencing and annotation.</title>
        <authorList>
            <consortium name="The Broad Institute Genomics Platform"/>
            <consortium name="The Broad Institute Genome Sequencing Center for Infectious Disease"/>
            <person name="Wu L."/>
            <person name="Ma J."/>
        </authorList>
    </citation>
    <scope>NUCLEOTIDE SEQUENCE [LARGE SCALE GENOMIC DNA]</scope>
    <source>
        <strain evidence="5">JCM 3369</strain>
    </source>
</reference>
<name>A0ABV9DAJ0_9MICO</name>
<organism evidence="4 5">
    <name type="scientific">Georgenia faecalis</name>
    <dbReference type="NCBI Taxonomy" id="2483799"/>
    <lineage>
        <taxon>Bacteria</taxon>
        <taxon>Bacillati</taxon>
        <taxon>Actinomycetota</taxon>
        <taxon>Actinomycetes</taxon>
        <taxon>Micrococcales</taxon>
        <taxon>Bogoriellaceae</taxon>
        <taxon>Georgenia</taxon>
    </lineage>
</organism>
<dbReference type="NCBIfam" id="TIGR00369">
    <property type="entry name" value="unchar_dom_1"/>
    <property type="match status" value="1"/>
</dbReference>
<dbReference type="Proteomes" id="UP001595955">
    <property type="component" value="Unassembled WGS sequence"/>
</dbReference>
<sequence>MSEAAAELEERIRTAPFHRWLDVRVLAVAPEELRLAATWRPEWENGTAERSTHGGILAALLDLAADWCLVATQGAPAPTIDFTTHFLRAAGPGDLVVVARPVKLGRSLTVAEAEVLDAAGKRVAVGRGTYASFAPSAPGERT</sequence>
<feature type="domain" description="Thioesterase" evidence="3">
    <location>
        <begin position="52"/>
        <end position="123"/>
    </location>
</feature>
<dbReference type="Gene3D" id="3.10.129.10">
    <property type="entry name" value="Hotdog Thioesterase"/>
    <property type="match status" value="1"/>
</dbReference>
<evidence type="ECO:0000313" key="5">
    <source>
        <dbReference type="Proteomes" id="UP001595955"/>
    </source>
</evidence>
<dbReference type="CDD" id="cd03443">
    <property type="entry name" value="PaaI_thioesterase"/>
    <property type="match status" value="1"/>
</dbReference>
<keyword evidence="5" id="KW-1185">Reference proteome</keyword>
<gene>
    <name evidence="4" type="ORF">ACFO3F_07295</name>
</gene>
<evidence type="ECO:0000256" key="1">
    <source>
        <dbReference type="ARBA" id="ARBA00008324"/>
    </source>
</evidence>
<evidence type="ECO:0000256" key="2">
    <source>
        <dbReference type="ARBA" id="ARBA00022801"/>
    </source>
</evidence>
<dbReference type="InterPro" id="IPR003736">
    <property type="entry name" value="PAAI_dom"/>
</dbReference>
<dbReference type="EMBL" id="JBHSGF010000004">
    <property type="protein sequence ID" value="MFC4555049.1"/>
    <property type="molecule type" value="Genomic_DNA"/>
</dbReference>
<dbReference type="PANTHER" id="PTHR21660">
    <property type="entry name" value="THIOESTERASE SUPERFAMILY MEMBER-RELATED"/>
    <property type="match status" value="1"/>
</dbReference>
<dbReference type="InterPro" id="IPR039298">
    <property type="entry name" value="ACOT13"/>
</dbReference>
<accession>A0ABV9DAJ0</accession>
<comment type="caution">
    <text evidence="4">The sequence shown here is derived from an EMBL/GenBank/DDBJ whole genome shotgun (WGS) entry which is preliminary data.</text>
</comment>
<dbReference type="GO" id="GO:0016787">
    <property type="term" value="F:hydrolase activity"/>
    <property type="evidence" value="ECO:0007669"/>
    <property type="project" value="UniProtKB-KW"/>
</dbReference>
<dbReference type="RefSeq" id="WP_122824050.1">
    <property type="nucleotide sequence ID" value="NZ_CP033325.1"/>
</dbReference>
<dbReference type="SUPFAM" id="SSF54637">
    <property type="entry name" value="Thioesterase/thiol ester dehydrase-isomerase"/>
    <property type="match status" value="1"/>
</dbReference>
<dbReference type="InterPro" id="IPR029069">
    <property type="entry name" value="HotDog_dom_sf"/>
</dbReference>
<dbReference type="InterPro" id="IPR006683">
    <property type="entry name" value="Thioestr_dom"/>
</dbReference>
<keyword evidence="2 4" id="KW-0378">Hydrolase</keyword>
<evidence type="ECO:0000313" key="4">
    <source>
        <dbReference type="EMBL" id="MFC4555049.1"/>
    </source>
</evidence>
<dbReference type="PANTHER" id="PTHR21660:SF1">
    <property type="entry name" value="ACYL-COENZYME A THIOESTERASE 13"/>
    <property type="match status" value="1"/>
</dbReference>
<comment type="similarity">
    <text evidence="1">Belongs to the thioesterase PaaI family.</text>
</comment>
<protein>
    <submittedName>
        <fullName evidence="4">PaaI family thioesterase</fullName>
        <ecNumber evidence="4">3.1.2.-</ecNumber>
    </submittedName>
</protein>
<proteinExistence type="inferred from homology"/>